<keyword evidence="1" id="KW-0732">Signal</keyword>
<keyword evidence="3" id="KW-1185">Reference proteome</keyword>
<dbReference type="OrthoDB" id="805385at2"/>
<accession>A0A4R0MMA7</accession>
<evidence type="ECO:0000256" key="1">
    <source>
        <dbReference type="SAM" id="SignalP"/>
    </source>
</evidence>
<dbReference type="EMBL" id="SJSM01000022">
    <property type="protein sequence ID" value="TCC87848.1"/>
    <property type="molecule type" value="Genomic_DNA"/>
</dbReference>
<dbReference type="RefSeq" id="WP_131611476.1">
    <property type="nucleotide sequence ID" value="NZ_SJSM01000022.1"/>
</dbReference>
<feature type="signal peptide" evidence="1">
    <location>
        <begin position="1"/>
        <end position="20"/>
    </location>
</feature>
<gene>
    <name evidence="2" type="ORF">EZ444_22215</name>
</gene>
<protein>
    <submittedName>
        <fullName evidence="2">Uncharacterized protein</fullName>
    </submittedName>
</protein>
<evidence type="ECO:0000313" key="2">
    <source>
        <dbReference type="EMBL" id="TCC87848.1"/>
    </source>
</evidence>
<proteinExistence type="predicted"/>
<name>A0A4R0MMA7_9SPHI</name>
<comment type="caution">
    <text evidence="2">The sequence shown here is derived from an EMBL/GenBank/DDBJ whole genome shotgun (WGS) entry which is preliminary data.</text>
</comment>
<dbReference type="Proteomes" id="UP000291117">
    <property type="component" value="Unassembled WGS sequence"/>
</dbReference>
<dbReference type="AlphaFoldDB" id="A0A4R0MMA7"/>
<reference evidence="2 3" key="1">
    <citation type="submission" date="2019-02" db="EMBL/GenBank/DDBJ databases">
        <title>Pedobacter sp. RP-3-8 sp. nov., isolated from Arctic soil.</title>
        <authorList>
            <person name="Dahal R.H."/>
        </authorList>
    </citation>
    <scope>NUCLEOTIDE SEQUENCE [LARGE SCALE GENOMIC DNA]</scope>
    <source>
        <strain evidence="2 3">RP-3-8</strain>
    </source>
</reference>
<sequence length="73" mass="8028">MKKLFFAALLATVAIGSAYAQQQYAPNSDGSGTKFICVEEDQPTCREIFPNGAFEYPSLTPVSTLPDLFYDEI</sequence>
<organism evidence="2 3">
    <name type="scientific">Pedobacter hiemivivus</name>
    <dbReference type="NCBI Taxonomy" id="2530454"/>
    <lineage>
        <taxon>Bacteria</taxon>
        <taxon>Pseudomonadati</taxon>
        <taxon>Bacteroidota</taxon>
        <taxon>Sphingobacteriia</taxon>
        <taxon>Sphingobacteriales</taxon>
        <taxon>Sphingobacteriaceae</taxon>
        <taxon>Pedobacter</taxon>
    </lineage>
</organism>
<feature type="chain" id="PRO_5020529043" evidence="1">
    <location>
        <begin position="21"/>
        <end position="73"/>
    </location>
</feature>
<evidence type="ECO:0000313" key="3">
    <source>
        <dbReference type="Proteomes" id="UP000291117"/>
    </source>
</evidence>